<dbReference type="AlphaFoldDB" id="A0A0K6I8V8"/>
<keyword evidence="1" id="KW-1133">Transmembrane helix</keyword>
<accession>A0A0K6I8V8</accession>
<keyword evidence="3" id="KW-1185">Reference proteome</keyword>
<feature type="transmembrane region" description="Helical" evidence="1">
    <location>
        <begin position="12"/>
        <end position="32"/>
    </location>
</feature>
<dbReference type="OrthoDB" id="7866748at2"/>
<dbReference type="RefSeq" id="WP_055456795.1">
    <property type="nucleotide sequence ID" value="NZ_CYHE01000014.1"/>
</dbReference>
<evidence type="ECO:0000313" key="2">
    <source>
        <dbReference type="EMBL" id="CUA99742.1"/>
    </source>
</evidence>
<feature type="transmembrane region" description="Helical" evidence="1">
    <location>
        <begin position="39"/>
        <end position="60"/>
    </location>
</feature>
<reference evidence="3" key="1">
    <citation type="submission" date="2015-08" db="EMBL/GenBank/DDBJ databases">
        <authorList>
            <person name="Varghese N."/>
        </authorList>
    </citation>
    <scope>NUCLEOTIDE SEQUENCE [LARGE SCALE GENOMIC DNA]</scope>
    <source>
        <strain evidence="3">DSM 23407</strain>
    </source>
</reference>
<organism evidence="2 3">
    <name type="scientific">Pannonibacter indicus</name>
    <dbReference type="NCBI Taxonomy" id="466044"/>
    <lineage>
        <taxon>Bacteria</taxon>
        <taxon>Pseudomonadati</taxon>
        <taxon>Pseudomonadota</taxon>
        <taxon>Alphaproteobacteria</taxon>
        <taxon>Hyphomicrobiales</taxon>
        <taxon>Stappiaceae</taxon>
        <taxon>Pannonibacter</taxon>
    </lineage>
</organism>
<feature type="transmembrane region" description="Helical" evidence="1">
    <location>
        <begin position="72"/>
        <end position="93"/>
    </location>
</feature>
<keyword evidence="1" id="KW-0472">Membrane</keyword>
<dbReference type="Proteomes" id="UP000183900">
    <property type="component" value="Unassembled WGS sequence"/>
</dbReference>
<evidence type="ECO:0000313" key="3">
    <source>
        <dbReference type="Proteomes" id="UP000183900"/>
    </source>
</evidence>
<proteinExistence type="predicted"/>
<gene>
    <name evidence="2" type="ORF">Ga0061067_11475</name>
</gene>
<dbReference type="EMBL" id="CYHE01000014">
    <property type="protein sequence ID" value="CUA99742.1"/>
    <property type="molecule type" value="Genomic_DNA"/>
</dbReference>
<name>A0A0K6I8V8_9HYPH</name>
<protein>
    <submittedName>
        <fullName evidence="2">Uncharacterized protein</fullName>
    </submittedName>
</protein>
<evidence type="ECO:0000256" key="1">
    <source>
        <dbReference type="SAM" id="Phobius"/>
    </source>
</evidence>
<sequence length="100" mass="10560">MIDVSAMWADLFEFAGLLNPIALVIGAVMGYFAAQRRQIIIAAFAAAVFSLMADALLRSIGLPQFAAQAGPLAAFPFRFAGGGILALAVHLIVRRQAQKA</sequence>
<keyword evidence="1" id="KW-0812">Transmembrane</keyword>